<evidence type="ECO:0000313" key="2">
    <source>
        <dbReference type="EMBL" id="OWY90945.1"/>
    </source>
</evidence>
<protein>
    <submittedName>
        <fullName evidence="2">Uncharacterized protein</fullName>
    </submittedName>
</protein>
<reference evidence="3" key="1">
    <citation type="submission" date="2017-03" db="EMBL/GenBank/DDBJ databases">
        <title>Phytopthora megakarya and P. palmivora, two closely related causual agents of cacao black pod achieved similar genome size and gene model numbers by different mechanisms.</title>
        <authorList>
            <person name="Ali S."/>
            <person name="Shao J."/>
            <person name="Larry D.J."/>
            <person name="Kronmiller B."/>
            <person name="Shen D."/>
            <person name="Strem M.D."/>
            <person name="Melnick R.L."/>
            <person name="Guiltinan M.J."/>
            <person name="Tyler B.M."/>
            <person name="Meinhardt L.W."/>
            <person name="Bailey B.A."/>
        </authorList>
    </citation>
    <scope>NUCLEOTIDE SEQUENCE [LARGE SCALE GENOMIC DNA]</scope>
    <source>
        <strain evidence="3">zdho120</strain>
    </source>
</reference>
<organism evidence="2 3">
    <name type="scientific">Phytophthora megakarya</name>
    <dbReference type="NCBI Taxonomy" id="4795"/>
    <lineage>
        <taxon>Eukaryota</taxon>
        <taxon>Sar</taxon>
        <taxon>Stramenopiles</taxon>
        <taxon>Oomycota</taxon>
        <taxon>Peronosporomycetes</taxon>
        <taxon>Peronosporales</taxon>
        <taxon>Peronosporaceae</taxon>
        <taxon>Phytophthora</taxon>
    </lineage>
</organism>
<sequence>MEKLGYSPEKLLAVAQQVSEEWDMSDVDDGPLSKVASVLAYARSAEKPERTEEETQLEEEEDQACFPDFTTDVEREREEIRSILLEKVDEARQFGATEEFLKKLGKVLMELTDVFRIFIGRDPPVDMSPMEVKLKP</sequence>
<evidence type="ECO:0000313" key="3">
    <source>
        <dbReference type="Proteomes" id="UP000198211"/>
    </source>
</evidence>
<feature type="region of interest" description="Disordered" evidence="1">
    <location>
        <begin position="43"/>
        <end position="63"/>
    </location>
</feature>
<dbReference type="EMBL" id="NBNE01021472">
    <property type="protein sequence ID" value="OWY90945.1"/>
    <property type="molecule type" value="Genomic_DNA"/>
</dbReference>
<feature type="compositionally biased region" description="Acidic residues" evidence="1">
    <location>
        <begin position="51"/>
        <end position="63"/>
    </location>
</feature>
<comment type="caution">
    <text evidence="2">The sequence shown here is derived from an EMBL/GenBank/DDBJ whole genome shotgun (WGS) entry which is preliminary data.</text>
</comment>
<dbReference type="AlphaFoldDB" id="A0A225UD33"/>
<evidence type="ECO:0000256" key="1">
    <source>
        <dbReference type="SAM" id="MobiDB-lite"/>
    </source>
</evidence>
<proteinExistence type="predicted"/>
<name>A0A225UD33_9STRA</name>
<accession>A0A225UD33</accession>
<feature type="non-terminal residue" evidence="2">
    <location>
        <position position="136"/>
    </location>
</feature>
<keyword evidence="3" id="KW-1185">Reference proteome</keyword>
<gene>
    <name evidence="2" type="ORF">PHMEG_00040686</name>
</gene>
<dbReference type="Proteomes" id="UP000198211">
    <property type="component" value="Unassembled WGS sequence"/>
</dbReference>
<dbReference type="OrthoDB" id="128828at2759"/>